<keyword evidence="1" id="KW-0677">Repeat</keyword>
<keyword evidence="3" id="KW-0472">Membrane</keyword>
<evidence type="ECO:0000256" key="3">
    <source>
        <dbReference type="SAM" id="Phobius"/>
    </source>
</evidence>
<feature type="compositionally biased region" description="Pro residues" evidence="2">
    <location>
        <begin position="292"/>
        <end position="301"/>
    </location>
</feature>
<feature type="region of interest" description="Disordered" evidence="2">
    <location>
        <begin position="144"/>
        <end position="271"/>
    </location>
</feature>
<keyword evidence="3" id="KW-1133">Transmembrane helix</keyword>
<name>A0A6V7U7Z6_MELEN</name>
<dbReference type="InterPro" id="IPR002486">
    <property type="entry name" value="Col_cuticle_N"/>
</dbReference>
<feature type="compositionally biased region" description="Pro residues" evidence="2">
    <location>
        <begin position="167"/>
        <end position="187"/>
    </location>
</feature>
<dbReference type="Pfam" id="PF01484">
    <property type="entry name" value="Col_cuticle_N"/>
    <property type="match status" value="1"/>
</dbReference>
<dbReference type="Pfam" id="PF01391">
    <property type="entry name" value="Collagen"/>
    <property type="match status" value="1"/>
</dbReference>
<comment type="caution">
    <text evidence="5">The sequence shown here is derived from an EMBL/GenBank/DDBJ whole genome shotgun (WGS) entry which is preliminary data.</text>
</comment>
<feature type="domain" description="Nematode cuticle collagen N-terminal" evidence="4">
    <location>
        <begin position="34"/>
        <end position="86"/>
    </location>
</feature>
<feature type="compositionally biased region" description="Low complexity" evidence="2">
    <location>
        <begin position="248"/>
        <end position="268"/>
    </location>
</feature>
<feature type="compositionally biased region" description="Pro residues" evidence="2">
    <location>
        <begin position="347"/>
        <end position="362"/>
    </location>
</feature>
<dbReference type="Proteomes" id="UP000580250">
    <property type="component" value="Unassembled WGS sequence"/>
</dbReference>
<feature type="compositionally biased region" description="Pro residues" evidence="2">
    <location>
        <begin position="321"/>
        <end position="330"/>
    </location>
</feature>
<dbReference type="AlphaFoldDB" id="A0A6V7U7Z6"/>
<dbReference type="PANTHER" id="PTHR24637">
    <property type="entry name" value="COLLAGEN"/>
    <property type="match status" value="1"/>
</dbReference>
<gene>
    <name evidence="5" type="ORF">MENT_LOCUS9316</name>
</gene>
<evidence type="ECO:0000313" key="6">
    <source>
        <dbReference type="Proteomes" id="UP000580250"/>
    </source>
</evidence>
<dbReference type="SMART" id="SM01088">
    <property type="entry name" value="Col_cuticle_N"/>
    <property type="match status" value="1"/>
</dbReference>
<dbReference type="GO" id="GO:0042302">
    <property type="term" value="F:structural constituent of cuticle"/>
    <property type="evidence" value="ECO:0007669"/>
    <property type="project" value="InterPro"/>
</dbReference>
<feature type="transmembrane region" description="Helical" evidence="3">
    <location>
        <begin position="35"/>
        <end position="58"/>
    </location>
</feature>
<evidence type="ECO:0000313" key="5">
    <source>
        <dbReference type="EMBL" id="CAD2148389.1"/>
    </source>
</evidence>
<dbReference type="PANTHER" id="PTHR24637:SF421">
    <property type="entry name" value="CUTICLE COLLAGEN DPY-2"/>
    <property type="match status" value="1"/>
</dbReference>
<dbReference type="EMBL" id="CAJEWN010000041">
    <property type="protein sequence ID" value="CAD2148389.1"/>
    <property type="molecule type" value="Genomic_DNA"/>
</dbReference>
<dbReference type="OrthoDB" id="5877475at2759"/>
<organism evidence="5 6">
    <name type="scientific">Meloidogyne enterolobii</name>
    <name type="common">Root-knot nematode worm</name>
    <name type="synonym">Meloidogyne mayaguensis</name>
    <dbReference type="NCBI Taxonomy" id="390850"/>
    <lineage>
        <taxon>Eukaryota</taxon>
        <taxon>Metazoa</taxon>
        <taxon>Ecdysozoa</taxon>
        <taxon>Nematoda</taxon>
        <taxon>Chromadorea</taxon>
        <taxon>Rhabditida</taxon>
        <taxon>Tylenchina</taxon>
        <taxon>Tylenchomorpha</taxon>
        <taxon>Tylenchoidea</taxon>
        <taxon>Meloidogynidae</taxon>
        <taxon>Meloidogyninae</taxon>
        <taxon>Meloidogyne</taxon>
    </lineage>
</organism>
<sequence length="427" mass="44870">MKKFNEIEHKNDKDSWNEETEMKRLLIEADHFKKLAFWGLFVCTVSTLTASMCVPMLFSYTQYVQTTLQDELGFCTHRTNNLINELEKLESIHRPKRSPSQFATAHRFFMSGTPLSHARYTHNNGMTRRKVRQGGYEQIAASYSASNGGHEVPPSASLPQTNAGYPPLSPPSPQPNAGYPPQPPPSAPVASAPPQKGYGGGESQQQPTVAPSKSEAVHQEAPSSQCCSCGIGPVGPPGPPGEDGRNGQDGSPGQAGQQGQDAQLSDSGYGSAEPCFDCPAAFPGAPGKAGPKGPPGPPGLPGQPGIPGAPGPQGPMGQPGPQGPNGPPGSPGQRGHDGQLFDVPGIEGPPGPIGPPGPPGQPGAPGKSGQSKPGPLGLLVIQDLWVLLEIQANLDKMAKMVILAERVAVIIVRRRELRQVTKNKRKI</sequence>
<dbReference type="InterPro" id="IPR008160">
    <property type="entry name" value="Collagen"/>
</dbReference>
<feature type="region of interest" description="Disordered" evidence="2">
    <location>
        <begin position="286"/>
        <end position="374"/>
    </location>
</feature>
<accession>A0A6V7U7Z6</accession>
<keyword evidence="3" id="KW-0812">Transmembrane</keyword>
<evidence type="ECO:0000256" key="2">
    <source>
        <dbReference type="SAM" id="MobiDB-lite"/>
    </source>
</evidence>
<evidence type="ECO:0000259" key="4">
    <source>
        <dbReference type="SMART" id="SM01088"/>
    </source>
</evidence>
<evidence type="ECO:0000256" key="1">
    <source>
        <dbReference type="ARBA" id="ARBA00022737"/>
    </source>
</evidence>
<protein>
    <recommendedName>
        <fullName evidence="4">Nematode cuticle collagen N-terminal domain-containing protein</fullName>
    </recommendedName>
</protein>
<reference evidence="5 6" key="1">
    <citation type="submission" date="2020-08" db="EMBL/GenBank/DDBJ databases">
        <authorList>
            <person name="Koutsovoulos G."/>
            <person name="Danchin GJ E."/>
        </authorList>
    </citation>
    <scope>NUCLEOTIDE SEQUENCE [LARGE SCALE GENOMIC DNA]</scope>
</reference>
<proteinExistence type="predicted"/>